<evidence type="ECO:0000256" key="1">
    <source>
        <dbReference type="ARBA" id="ARBA00005662"/>
    </source>
</evidence>
<evidence type="ECO:0000313" key="4">
    <source>
        <dbReference type="EMBL" id="RST58629.1"/>
    </source>
</evidence>
<evidence type="ECO:0000256" key="2">
    <source>
        <dbReference type="SAM" id="Phobius"/>
    </source>
</evidence>
<accession>A0A429X5H9</accession>
<sequence>MKTKPVIITGVLVILTAIGFIIYIANLNEVHSDQRLTISYHTSRESALQEKNYKTEAVIAGIGDILIHDRVYEDAKTKSGYDFTPMLASVKPMLQKPDLLIANQESIPGGEKLGISTYPSFNSPYEIIDAIMDAGVDMVTCANNHSLDKGEAGIVSAINYYEQKGLTYTGIFKSPEDKEEIRIVTKNGIRFAVLSYAEHFNGIPIPEGKPYLVSKLDKERILSDIVKAKSEADVIVLAIHWGDEYVRTPNDMQKSLAQEFIKNGADIILGHHPHVLQQMELIKKKDGSSGLVIYSLGNFLSGQKWDYKDIGGMAQILVEKELVQGKRKINFKEIRFYPTFTASEGTNNYHVYPLDVAHEKGLTSETSKRINQFMQIP</sequence>
<protein>
    <submittedName>
        <fullName evidence="4">CapA family protein</fullName>
    </submittedName>
</protein>
<comment type="caution">
    <text evidence="4">The sequence shown here is derived from an EMBL/GenBank/DDBJ whole genome shotgun (WGS) entry which is preliminary data.</text>
</comment>
<dbReference type="SMART" id="SM00854">
    <property type="entry name" value="PGA_cap"/>
    <property type="match status" value="1"/>
</dbReference>
<dbReference type="EMBL" id="QYTW02000018">
    <property type="protein sequence ID" value="RST58629.1"/>
    <property type="molecule type" value="Genomic_DNA"/>
</dbReference>
<keyword evidence="2" id="KW-0472">Membrane</keyword>
<name>A0A429X5H9_SIMTE</name>
<comment type="similarity">
    <text evidence="1">Belongs to the CapA family.</text>
</comment>
<evidence type="ECO:0000259" key="3">
    <source>
        <dbReference type="SMART" id="SM00854"/>
    </source>
</evidence>
<evidence type="ECO:0000313" key="5">
    <source>
        <dbReference type="Proteomes" id="UP000287296"/>
    </source>
</evidence>
<dbReference type="PANTHER" id="PTHR33393">
    <property type="entry name" value="POLYGLUTAMINE SYNTHESIS ACCESSORY PROTEIN RV0574C-RELATED"/>
    <property type="match status" value="1"/>
</dbReference>
<proteinExistence type="inferred from homology"/>
<dbReference type="Gene3D" id="3.60.21.10">
    <property type="match status" value="1"/>
</dbReference>
<dbReference type="AlphaFoldDB" id="A0A429X5H9"/>
<dbReference type="InterPro" id="IPR052169">
    <property type="entry name" value="CW_Biosynth-Accessory"/>
</dbReference>
<feature type="transmembrane region" description="Helical" evidence="2">
    <location>
        <begin position="6"/>
        <end position="25"/>
    </location>
</feature>
<dbReference type="RefSeq" id="WP_120117669.1">
    <property type="nucleotide sequence ID" value="NZ_BORI01000015.1"/>
</dbReference>
<keyword evidence="2" id="KW-0812">Transmembrane</keyword>
<dbReference type="Pfam" id="PF09587">
    <property type="entry name" value="PGA_cap"/>
    <property type="match status" value="1"/>
</dbReference>
<dbReference type="PANTHER" id="PTHR33393:SF12">
    <property type="entry name" value="CAPSULE BIOSYNTHESIS PROTEIN CAPA"/>
    <property type="match status" value="1"/>
</dbReference>
<dbReference type="InterPro" id="IPR019079">
    <property type="entry name" value="Capsule_synth_CapA"/>
</dbReference>
<organism evidence="4 5">
    <name type="scientific">Siminovitchia terrae</name>
    <name type="common">Bacillus terrae</name>
    <dbReference type="NCBI Taxonomy" id="1914933"/>
    <lineage>
        <taxon>Bacteria</taxon>
        <taxon>Bacillati</taxon>
        <taxon>Bacillota</taxon>
        <taxon>Bacilli</taxon>
        <taxon>Bacillales</taxon>
        <taxon>Bacillaceae</taxon>
        <taxon>Siminovitchia</taxon>
    </lineage>
</organism>
<reference evidence="4 5" key="1">
    <citation type="submission" date="2018-12" db="EMBL/GenBank/DDBJ databases">
        <authorList>
            <person name="Sun L."/>
            <person name="Chen Z."/>
        </authorList>
    </citation>
    <scope>NUCLEOTIDE SEQUENCE [LARGE SCALE GENOMIC DNA]</scope>
    <source>
        <strain evidence="4 5">LMG 29736</strain>
    </source>
</reference>
<dbReference type="Proteomes" id="UP000287296">
    <property type="component" value="Unassembled WGS sequence"/>
</dbReference>
<dbReference type="SUPFAM" id="SSF56300">
    <property type="entry name" value="Metallo-dependent phosphatases"/>
    <property type="match status" value="1"/>
</dbReference>
<dbReference type="OrthoDB" id="9810906at2"/>
<gene>
    <name evidence="4" type="ORF">D5F11_016495</name>
</gene>
<feature type="domain" description="Capsule synthesis protein CapA" evidence="3">
    <location>
        <begin position="58"/>
        <end position="303"/>
    </location>
</feature>
<dbReference type="CDD" id="cd07381">
    <property type="entry name" value="MPP_CapA"/>
    <property type="match status" value="1"/>
</dbReference>
<dbReference type="InterPro" id="IPR029052">
    <property type="entry name" value="Metallo-depent_PP-like"/>
</dbReference>
<keyword evidence="2" id="KW-1133">Transmembrane helix</keyword>